<dbReference type="GO" id="GO:0043565">
    <property type="term" value="F:sequence-specific DNA binding"/>
    <property type="evidence" value="ECO:0007669"/>
    <property type="project" value="InterPro"/>
</dbReference>
<dbReference type="PROSITE" id="PS00688">
    <property type="entry name" value="SIGMA54_INTERACT_3"/>
    <property type="match status" value="1"/>
</dbReference>
<comment type="caution">
    <text evidence="6">The sequence shown here is derived from an EMBL/GenBank/DDBJ whole genome shotgun (WGS) entry which is preliminary data.</text>
</comment>
<dbReference type="Gene3D" id="3.40.50.300">
    <property type="entry name" value="P-loop containing nucleotide triphosphate hydrolases"/>
    <property type="match status" value="1"/>
</dbReference>
<proteinExistence type="predicted"/>
<keyword evidence="1" id="KW-0547">Nucleotide-binding</keyword>
<dbReference type="Gene3D" id="1.10.10.60">
    <property type="entry name" value="Homeodomain-like"/>
    <property type="match status" value="1"/>
</dbReference>
<dbReference type="Proteomes" id="UP000019205">
    <property type="component" value="Chromosome"/>
</dbReference>
<reference evidence="6 7" key="2">
    <citation type="journal article" date="2009" name="PLoS ONE">
        <title>The photosynthetic apparatus and its regulation in the aerobic gammaproteobacterium Congregibacter litoralis gen. nov., sp. nov.</title>
        <authorList>
            <person name="Spring S."/>
            <person name="Lunsdorf H."/>
            <person name="Fuchs B.M."/>
            <person name="Tindall B.J."/>
        </authorList>
    </citation>
    <scope>NUCLEOTIDE SEQUENCE [LARGE SCALE GENOMIC DNA]</scope>
    <source>
        <strain evidence="6">KT71</strain>
    </source>
</reference>
<dbReference type="SUPFAM" id="SSF46689">
    <property type="entry name" value="Homeodomain-like"/>
    <property type="match status" value="1"/>
</dbReference>
<gene>
    <name evidence="6" type="ORF">KT71_09402</name>
</gene>
<keyword evidence="2" id="KW-0067">ATP-binding</keyword>
<sequence>MSVDVRVIAASNRDPRIAVDDGRLRADLFYRLAHIVITVPTLRERGTDVRGLANLFLMQLNDKHDTAVSFDEDTLTLISDYPWPGNVRELRHSVERAYILSDQTVTPGSLLLDSDITAKIVSSVSRRALNLRLGTSLAQCEKIIILETLRAQQGDKASTSKLLGISLKTLYSRLKLYQDRQAERGVEGTNVGNDTVTLHARSA</sequence>
<dbReference type="InterPro" id="IPR058031">
    <property type="entry name" value="AAA_lid_NorR"/>
</dbReference>
<dbReference type="SUPFAM" id="SSF52540">
    <property type="entry name" value="P-loop containing nucleoside triphosphate hydrolases"/>
    <property type="match status" value="1"/>
</dbReference>
<dbReference type="STRING" id="314285.KT71_09402"/>
<dbReference type="GO" id="GO:0006355">
    <property type="term" value="P:regulation of DNA-templated transcription"/>
    <property type="evidence" value="ECO:0007669"/>
    <property type="project" value="InterPro"/>
</dbReference>
<accession>A4A4W1</accession>
<keyword evidence="3" id="KW-0805">Transcription regulation</keyword>
<dbReference type="InterPro" id="IPR025944">
    <property type="entry name" value="Sigma_54_int_dom_CS"/>
</dbReference>
<dbReference type="InterPro" id="IPR002078">
    <property type="entry name" value="Sigma_54_int"/>
</dbReference>
<dbReference type="Pfam" id="PF00158">
    <property type="entry name" value="Sigma54_activat"/>
    <property type="match status" value="1"/>
</dbReference>
<organism evidence="6 7">
    <name type="scientific">Congregibacter litoralis KT71</name>
    <dbReference type="NCBI Taxonomy" id="314285"/>
    <lineage>
        <taxon>Bacteria</taxon>
        <taxon>Pseudomonadati</taxon>
        <taxon>Pseudomonadota</taxon>
        <taxon>Gammaproteobacteria</taxon>
        <taxon>Cellvibrionales</taxon>
        <taxon>Halieaceae</taxon>
        <taxon>Congregibacter</taxon>
    </lineage>
</organism>
<evidence type="ECO:0000256" key="4">
    <source>
        <dbReference type="ARBA" id="ARBA00023163"/>
    </source>
</evidence>
<dbReference type="PROSITE" id="PS50045">
    <property type="entry name" value="SIGMA54_INTERACT_4"/>
    <property type="match status" value="1"/>
</dbReference>
<evidence type="ECO:0000256" key="1">
    <source>
        <dbReference type="ARBA" id="ARBA00022741"/>
    </source>
</evidence>
<evidence type="ECO:0000256" key="2">
    <source>
        <dbReference type="ARBA" id="ARBA00022840"/>
    </source>
</evidence>
<feature type="domain" description="Sigma-54 factor interaction" evidence="5">
    <location>
        <begin position="1"/>
        <end position="99"/>
    </location>
</feature>
<reference evidence="6 7" key="1">
    <citation type="journal article" date="2007" name="Proc. Natl. Acad. Sci. U.S.A.">
        <title>Characterization of a marine gammaproteobacterium capable of aerobic anoxygenic photosynthesis.</title>
        <authorList>
            <person name="Fuchs B.M."/>
            <person name="Spring S."/>
            <person name="Teeling H."/>
            <person name="Quast C."/>
            <person name="Wulf J."/>
            <person name="Schattenhofer M."/>
            <person name="Yan S."/>
            <person name="Ferriera S."/>
            <person name="Johnson J."/>
            <person name="Glockner F.O."/>
            <person name="Amann R."/>
        </authorList>
    </citation>
    <scope>NUCLEOTIDE SEQUENCE [LARGE SCALE GENOMIC DNA]</scope>
    <source>
        <strain evidence="6">KT71</strain>
    </source>
</reference>
<name>A4A4W1_9GAMM</name>
<dbReference type="GO" id="GO:0005524">
    <property type="term" value="F:ATP binding"/>
    <property type="evidence" value="ECO:0007669"/>
    <property type="project" value="UniProtKB-KW"/>
</dbReference>
<dbReference type="Gene3D" id="1.10.8.60">
    <property type="match status" value="1"/>
</dbReference>
<dbReference type="HOGENOM" id="CLU_000445_0_7_6"/>
<dbReference type="Pfam" id="PF25601">
    <property type="entry name" value="AAA_lid_14"/>
    <property type="match status" value="1"/>
</dbReference>
<evidence type="ECO:0000256" key="3">
    <source>
        <dbReference type="ARBA" id="ARBA00023015"/>
    </source>
</evidence>
<evidence type="ECO:0000313" key="6">
    <source>
        <dbReference type="EMBL" id="EAQ98832.1"/>
    </source>
</evidence>
<dbReference type="PANTHER" id="PTHR32071">
    <property type="entry name" value="TRANSCRIPTIONAL REGULATORY PROTEIN"/>
    <property type="match status" value="1"/>
</dbReference>
<protein>
    <submittedName>
        <fullName evidence="6">Sigma-54 interaction domain protein/Bacterial regulatory protein, Fis family</fullName>
    </submittedName>
</protein>
<dbReference type="OrthoDB" id="9804019at2"/>
<evidence type="ECO:0000313" key="7">
    <source>
        <dbReference type="Proteomes" id="UP000019205"/>
    </source>
</evidence>
<dbReference type="eggNOG" id="COG2204">
    <property type="taxonomic scope" value="Bacteria"/>
</dbReference>
<dbReference type="EMBL" id="AAOA02000003">
    <property type="protein sequence ID" value="EAQ98832.1"/>
    <property type="molecule type" value="Genomic_DNA"/>
</dbReference>
<dbReference type="InterPro" id="IPR002197">
    <property type="entry name" value="HTH_Fis"/>
</dbReference>
<evidence type="ECO:0000259" key="5">
    <source>
        <dbReference type="PROSITE" id="PS50045"/>
    </source>
</evidence>
<keyword evidence="4" id="KW-0804">Transcription</keyword>
<dbReference type="InterPro" id="IPR009057">
    <property type="entry name" value="Homeodomain-like_sf"/>
</dbReference>
<dbReference type="InterPro" id="IPR027417">
    <property type="entry name" value="P-loop_NTPase"/>
</dbReference>
<dbReference type="AlphaFoldDB" id="A4A4W1"/>
<dbReference type="Pfam" id="PF02954">
    <property type="entry name" value="HTH_8"/>
    <property type="match status" value="1"/>
</dbReference>
<keyword evidence="7" id="KW-1185">Reference proteome</keyword>